<accession>A0A2G9U2V7</accession>
<feature type="region of interest" description="Disordered" evidence="1">
    <location>
        <begin position="1"/>
        <end position="88"/>
    </location>
</feature>
<dbReference type="Proteomes" id="UP000230423">
    <property type="component" value="Unassembled WGS sequence"/>
</dbReference>
<sequence length="88" mass="10157">MVKQQSHEKLDEVKGIKKYEKDDKKNEAQMHHKEGDEGRKEAEGEKELEVKRTMSEPNIPGSEKPTEEDSETEEKKKSDDLGSKEKKS</sequence>
<evidence type="ECO:0000313" key="3">
    <source>
        <dbReference type="Proteomes" id="UP000230423"/>
    </source>
</evidence>
<keyword evidence="3" id="KW-1185">Reference proteome</keyword>
<name>A0A2G9U2V7_TELCI</name>
<reference evidence="2 3" key="1">
    <citation type="submission" date="2015-09" db="EMBL/GenBank/DDBJ databases">
        <title>Draft genome of the parasitic nematode Teladorsagia circumcincta isolate WARC Sus (inbred).</title>
        <authorList>
            <person name="Mitreva M."/>
        </authorList>
    </citation>
    <scope>NUCLEOTIDE SEQUENCE [LARGE SCALE GENOMIC DNA]</scope>
    <source>
        <strain evidence="2 3">S</strain>
    </source>
</reference>
<protein>
    <submittedName>
        <fullName evidence="2">Uncharacterized protein</fullName>
    </submittedName>
</protein>
<evidence type="ECO:0000256" key="1">
    <source>
        <dbReference type="SAM" id="MobiDB-lite"/>
    </source>
</evidence>
<feature type="compositionally biased region" description="Basic and acidic residues" evidence="1">
    <location>
        <begin position="1"/>
        <end position="54"/>
    </location>
</feature>
<proteinExistence type="predicted"/>
<evidence type="ECO:0000313" key="2">
    <source>
        <dbReference type="EMBL" id="PIO64515.1"/>
    </source>
</evidence>
<dbReference type="EMBL" id="KZ349840">
    <property type="protein sequence ID" value="PIO64515.1"/>
    <property type="molecule type" value="Genomic_DNA"/>
</dbReference>
<organism evidence="2 3">
    <name type="scientific">Teladorsagia circumcincta</name>
    <name type="common">Brown stomach worm</name>
    <name type="synonym">Ostertagia circumcincta</name>
    <dbReference type="NCBI Taxonomy" id="45464"/>
    <lineage>
        <taxon>Eukaryota</taxon>
        <taxon>Metazoa</taxon>
        <taxon>Ecdysozoa</taxon>
        <taxon>Nematoda</taxon>
        <taxon>Chromadorea</taxon>
        <taxon>Rhabditida</taxon>
        <taxon>Rhabditina</taxon>
        <taxon>Rhabditomorpha</taxon>
        <taxon>Strongyloidea</taxon>
        <taxon>Trichostrongylidae</taxon>
        <taxon>Teladorsagia</taxon>
    </lineage>
</organism>
<dbReference type="AlphaFoldDB" id="A0A2G9U2V7"/>
<feature type="compositionally biased region" description="Basic and acidic residues" evidence="1">
    <location>
        <begin position="73"/>
        <end position="88"/>
    </location>
</feature>
<gene>
    <name evidence="2" type="ORF">TELCIR_13855</name>
</gene>